<protein>
    <recommendedName>
        <fullName evidence="8">Anaphase-promoting complex subunit 4-like WD40 domain-containing protein</fullName>
    </recommendedName>
</protein>
<evidence type="ECO:0000256" key="4">
    <source>
        <dbReference type="ARBA" id="ARBA00022786"/>
    </source>
</evidence>
<feature type="repeat" description="WD" evidence="6">
    <location>
        <begin position="109"/>
        <end position="150"/>
    </location>
</feature>
<dbReference type="OrthoDB" id="2096344at2759"/>
<keyword evidence="4" id="KW-0833">Ubl conjugation pathway</keyword>
<dbReference type="EMBL" id="KL596843">
    <property type="protein sequence ID" value="KER23601.1"/>
    <property type="molecule type" value="Genomic_DNA"/>
</dbReference>
<gene>
    <name evidence="9" type="ORF">T265_08544</name>
</gene>
<keyword evidence="3" id="KW-0677">Repeat</keyword>
<dbReference type="SMART" id="SM00320">
    <property type="entry name" value="WD40"/>
    <property type="match status" value="4"/>
</dbReference>
<dbReference type="GO" id="GO:0005634">
    <property type="term" value="C:nucleus"/>
    <property type="evidence" value="ECO:0007669"/>
    <property type="project" value="TreeGrafter"/>
</dbReference>
<feature type="compositionally biased region" description="Polar residues" evidence="7">
    <location>
        <begin position="431"/>
        <end position="441"/>
    </location>
</feature>
<dbReference type="PROSITE" id="PS50294">
    <property type="entry name" value="WD_REPEATS_REGION"/>
    <property type="match status" value="2"/>
</dbReference>
<dbReference type="Gene3D" id="2.130.10.10">
    <property type="entry name" value="YVTN repeat-like/Quinoprotein amine dehydrogenase"/>
    <property type="match status" value="2"/>
</dbReference>
<dbReference type="RefSeq" id="XP_009172645.1">
    <property type="nucleotide sequence ID" value="XM_009174381.1"/>
</dbReference>
<dbReference type="InterPro" id="IPR015943">
    <property type="entry name" value="WD40/YVTN_repeat-like_dom_sf"/>
</dbReference>
<name>A0A074Z8R6_OPIVI</name>
<dbReference type="Proteomes" id="UP000054324">
    <property type="component" value="Unassembled WGS sequence"/>
</dbReference>
<dbReference type="KEGG" id="ovi:T265_08544"/>
<dbReference type="Pfam" id="PF00400">
    <property type="entry name" value="WD40"/>
    <property type="match status" value="2"/>
</dbReference>
<feature type="repeat" description="WD" evidence="6">
    <location>
        <begin position="208"/>
        <end position="242"/>
    </location>
</feature>
<evidence type="ECO:0000256" key="6">
    <source>
        <dbReference type="PROSITE-ProRule" id="PRU00221"/>
    </source>
</evidence>
<dbReference type="InterPro" id="IPR051865">
    <property type="entry name" value="WD-repeat_CDT2_adapter"/>
</dbReference>
<dbReference type="GO" id="GO:0043161">
    <property type="term" value="P:proteasome-mediated ubiquitin-dependent protein catabolic process"/>
    <property type="evidence" value="ECO:0007669"/>
    <property type="project" value="TreeGrafter"/>
</dbReference>
<feature type="region of interest" description="Disordered" evidence="7">
    <location>
        <begin position="429"/>
        <end position="455"/>
    </location>
</feature>
<dbReference type="InterPro" id="IPR019775">
    <property type="entry name" value="WD40_repeat_CS"/>
</dbReference>
<evidence type="ECO:0000256" key="3">
    <source>
        <dbReference type="ARBA" id="ARBA00022737"/>
    </source>
</evidence>
<dbReference type="PROSITE" id="PS50082">
    <property type="entry name" value="WD_REPEATS_2"/>
    <property type="match status" value="2"/>
</dbReference>
<feature type="compositionally biased region" description="Polar residues" evidence="7">
    <location>
        <begin position="519"/>
        <end position="529"/>
    </location>
</feature>
<dbReference type="PANTHER" id="PTHR22852:SF0">
    <property type="entry name" value="DENTICLELESS PROTEIN HOMOLOG"/>
    <property type="match status" value="1"/>
</dbReference>
<dbReference type="InterPro" id="IPR024977">
    <property type="entry name" value="Apc4-like_WD40_dom"/>
</dbReference>
<evidence type="ECO:0000256" key="2">
    <source>
        <dbReference type="ARBA" id="ARBA00022574"/>
    </source>
</evidence>
<evidence type="ECO:0000313" key="10">
    <source>
        <dbReference type="Proteomes" id="UP000054324"/>
    </source>
</evidence>
<evidence type="ECO:0000256" key="5">
    <source>
        <dbReference type="ARBA" id="ARBA00038344"/>
    </source>
</evidence>
<feature type="domain" description="Anaphase-promoting complex subunit 4-like WD40" evidence="8">
    <location>
        <begin position="81"/>
        <end position="153"/>
    </location>
</feature>
<feature type="compositionally biased region" description="Polar residues" evidence="7">
    <location>
        <begin position="688"/>
        <end position="698"/>
    </location>
</feature>
<feature type="region of interest" description="Disordered" evidence="7">
    <location>
        <begin position="189"/>
        <end position="208"/>
    </location>
</feature>
<evidence type="ECO:0000259" key="8">
    <source>
        <dbReference type="Pfam" id="PF12894"/>
    </source>
</evidence>
<dbReference type="SUPFAM" id="SSF50978">
    <property type="entry name" value="WD40 repeat-like"/>
    <property type="match status" value="1"/>
</dbReference>
<evidence type="ECO:0000256" key="7">
    <source>
        <dbReference type="SAM" id="MobiDB-lite"/>
    </source>
</evidence>
<proteinExistence type="inferred from homology"/>
<dbReference type="Pfam" id="PF12894">
    <property type="entry name" value="ANAPC4_WD40"/>
    <property type="match status" value="1"/>
</dbReference>
<comment type="pathway">
    <text evidence="1">Protein modification; protein ubiquitination.</text>
</comment>
<sequence>MQLVRNSAFVFLLHIAKRIPGIGVEYFECRASQAYRLHSMLDIVGCCILSFISHNRILLPLPVISLQVSISLHPNFLAFSDLILIAQEDGLVHLYNTSLEGAVAFVQDYEAHANAVFDVKWLPSGNAFLTASGDQSIRLIDAERGIVQQQFFGHTMSVRSLALMPSDISIPGTPSIGLIPQCHLPNWSGTTESYSPTSRRPRTPSRRASCDAQSVTSVVFMSDNTLLSAGSTDGSIKMWDLRRVFSTNSGKKKVKPKFVFPYRGISQKRSGYSDLRLDSLRTRLYANCLDNVVYEYDLTRQSTSPAFVYTGHQTDSFYIKLDLSPDDGYLICGSSDRRAHIYAVGQRRQCPIMLSGHNGEVSIPRWCPGDPTRIVTLSDDSRAFVWNMFPARRCLLPEPGEVSGLAERPSPSKIMMSPSEQTKRVLRSPRLTPNNKPTGSVITRPELTGSPSLAASRRRQSNIRCFLETISPKNPQSIASTHRISPSQPIGFTRLRNTNSLTETLGGVVQRFPGISSGSQANVTVSTPPSGCHAASPAAKSPSTPSVVRSRRIPSSDHENSDDSDIENLSPNSSRHRMVYIGLPFDQADSPALTKSPIICCNTDLPSLTPETPPASRRSRTPLVQQQSLFHTPQQRVRLYQYWAHHSMPVLSRFSTDTLSYSSFNQVIDERSPRYSRKRQGPDRYPDTSPTSTSSRFTVSLPTSIPIEKRRRLTAFTKTEHPSSPSQPDYAAPLTPTSCKWMHRSHFHPPTDFGTATPFQCPITVLFDLKAAFDTVNRQTLWQCVQRKDIPHRFLTLLMTLYAKSRGPVKVYGKLSHESIADPVFLPDSGNAPKTSMVKAPVSCRPFLEGEQHQQHSYSL</sequence>
<dbReference type="PANTHER" id="PTHR22852">
    <property type="entry name" value="LETHAL 2 DENTICLELESS PROTEIN RETINOIC ACID-REGULATED NUCLEAR MATRIX-ASSOCIATED PROTEIN"/>
    <property type="match status" value="1"/>
</dbReference>
<keyword evidence="10" id="KW-1185">Reference proteome</keyword>
<dbReference type="PROSITE" id="PS00678">
    <property type="entry name" value="WD_REPEATS_1"/>
    <property type="match status" value="2"/>
</dbReference>
<dbReference type="CTD" id="20322723"/>
<feature type="compositionally biased region" description="Low complexity" evidence="7">
    <location>
        <begin position="534"/>
        <end position="548"/>
    </location>
</feature>
<dbReference type="AlphaFoldDB" id="A0A074Z8R6"/>
<dbReference type="STRING" id="6198.A0A074Z8R6"/>
<dbReference type="InterPro" id="IPR036322">
    <property type="entry name" value="WD40_repeat_dom_sf"/>
</dbReference>
<accession>A0A074Z8R6</accession>
<evidence type="ECO:0000313" key="9">
    <source>
        <dbReference type="EMBL" id="KER23601.1"/>
    </source>
</evidence>
<feature type="region of interest" description="Disordered" evidence="7">
    <location>
        <begin position="671"/>
        <end position="698"/>
    </location>
</feature>
<organism evidence="9 10">
    <name type="scientific">Opisthorchis viverrini</name>
    <name type="common">Southeast Asian liver fluke</name>
    <dbReference type="NCBI Taxonomy" id="6198"/>
    <lineage>
        <taxon>Eukaryota</taxon>
        <taxon>Metazoa</taxon>
        <taxon>Spiralia</taxon>
        <taxon>Lophotrochozoa</taxon>
        <taxon>Platyhelminthes</taxon>
        <taxon>Trematoda</taxon>
        <taxon>Digenea</taxon>
        <taxon>Opisthorchiida</taxon>
        <taxon>Opisthorchiata</taxon>
        <taxon>Opisthorchiidae</taxon>
        <taxon>Opisthorchis</taxon>
    </lineage>
</organism>
<dbReference type="InterPro" id="IPR001680">
    <property type="entry name" value="WD40_rpt"/>
</dbReference>
<dbReference type="GO" id="GO:0030674">
    <property type="term" value="F:protein-macromolecule adaptor activity"/>
    <property type="evidence" value="ECO:0007669"/>
    <property type="project" value="TreeGrafter"/>
</dbReference>
<reference evidence="9 10" key="1">
    <citation type="submission" date="2013-11" db="EMBL/GenBank/DDBJ databases">
        <title>Opisthorchis viverrini - life in the bile duct.</title>
        <authorList>
            <person name="Young N.D."/>
            <person name="Nagarajan N."/>
            <person name="Lin S.J."/>
            <person name="Korhonen P.K."/>
            <person name="Jex A.R."/>
            <person name="Hall R.S."/>
            <person name="Safavi-Hemami H."/>
            <person name="Kaewkong W."/>
            <person name="Bertrand D."/>
            <person name="Gao S."/>
            <person name="Seet Q."/>
            <person name="Wongkham S."/>
            <person name="Teh B.T."/>
            <person name="Wongkham C."/>
            <person name="Intapan P.M."/>
            <person name="Maleewong W."/>
            <person name="Yang X."/>
            <person name="Hu M."/>
            <person name="Wang Z."/>
            <person name="Hofmann A."/>
            <person name="Sternberg P.W."/>
            <person name="Tan P."/>
            <person name="Wang J."/>
            <person name="Gasser R.B."/>
        </authorList>
    </citation>
    <scope>NUCLEOTIDE SEQUENCE [LARGE SCALE GENOMIC DNA]</scope>
</reference>
<comment type="similarity">
    <text evidence="5">Belongs to the WD repeat cdt2 family.</text>
</comment>
<evidence type="ECO:0000256" key="1">
    <source>
        <dbReference type="ARBA" id="ARBA00004906"/>
    </source>
</evidence>
<feature type="region of interest" description="Disordered" evidence="7">
    <location>
        <begin position="519"/>
        <end position="573"/>
    </location>
</feature>
<keyword evidence="2 6" id="KW-0853">WD repeat</keyword>
<dbReference type="GeneID" id="20322723"/>